<dbReference type="Gramene" id="OPUNC02G20470.3">
    <property type="protein sequence ID" value="OPUNC02G20470.3"/>
    <property type="gene ID" value="OPUNC02G20470"/>
</dbReference>
<reference evidence="1" key="1">
    <citation type="submission" date="2015-04" db="UniProtKB">
        <authorList>
            <consortium name="EnsemblPlants"/>
        </authorList>
    </citation>
    <scope>IDENTIFICATION</scope>
</reference>
<accession>A0A0E0K1V2</accession>
<organism evidence="1">
    <name type="scientific">Oryza punctata</name>
    <name type="common">Red rice</name>
    <dbReference type="NCBI Taxonomy" id="4537"/>
    <lineage>
        <taxon>Eukaryota</taxon>
        <taxon>Viridiplantae</taxon>
        <taxon>Streptophyta</taxon>
        <taxon>Embryophyta</taxon>
        <taxon>Tracheophyta</taxon>
        <taxon>Spermatophyta</taxon>
        <taxon>Magnoliopsida</taxon>
        <taxon>Liliopsida</taxon>
        <taxon>Poales</taxon>
        <taxon>Poaceae</taxon>
        <taxon>BOP clade</taxon>
        <taxon>Oryzoideae</taxon>
        <taxon>Oryzeae</taxon>
        <taxon>Oryzinae</taxon>
        <taxon>Oryza</taxon>
    </lineage>
</organism>
<dbReference type="EnsemblPlants" id="OPUNC02G20470.3">
    <property type="protein sequence ID" value="OPUNC02G20470.3"/>
    <property type="gene ID" value="OPUNC02G20470"/>
</dbReference>
<keyword evidence="2" id="KW-1185">Reference proteome</keyword>
<sequence>MSEILTKKTKLNSLVPSSCLASSRARTARGQGVRTLSDGRRGGCYGGAAIAAAGVIEEVAVVVPPPATAMASSKELSEVHAATRGGHQRGKVISSEVIQDVQPAMDAMEYAECEATVKSHSPFIEAMKKKRN</sequence>
<proteinExistence type="predicted"/>
<evidence type="ECO:0000313" key="1">
    <source>
        <dbReference type="EnsemblPlants" id="OPUNC02G20470.3"/>
    </source>
</evidence>
<dbReference type="Proteomes" id="UP000026962">
    <property type="component" value="Chromosome 2"/>
</dbReference>
<reference evidence="1" key="2">
    <citation type="submission" date="2018-05" db="EMBL/GenBank/DDBJ databases">
        <title>OpunRS2 (Oryza punctata Reference Sequence Version 2).</title>
        <authorList>
            <person name="Zhang J."/>
            <person name="Kudrna D."/>
            <person name="Lee S."/>
            <person name="Talag J."/>
            <person name="Welchert J."/>
            <person name="Wing R.A."/>
        </authorList>
    </citation>
    <scope>NUCLEOTIDE SEQUENCE [LARGE SCALE GENOMIC DNA]</scope>
</reference>
<protein>
    <submittedName>
        <fullName evidence="1">Amine oxidase</fullName>
    </submittedName>
</protein>
<dbReference type="HOGENOM" id="CLU_2053483_0_0_1"/>
<dbReference type="AlphaFoldDB" id="A0A0E0K1V2"/>
<evidence type="ECO:0000313" key="2">
    <source>
        <dbReference type="Proteomes" id="UP000026962"/>
    </source>
</evidence>
<name>A0A0E0K1V2_ORYPU</name>